<proteinExistence type="inferred from homology"/>
<evidence type="ECO:0000313" key="17">
    <source>
        <dbReference type="Proteomes" id="UP000694920"/>
    </source>
</evidence>
<evidence type="ECO:0000313" key="18">
    <source>
        <dbReference type="RefSeq" id="XP_024941131.1"/>
    </source>
</evidence>
<comment type="catalytic activity">
    <reaction evidence="16">
        <text>a phosphate monoester + H2O = an alcohol + phosphate</text>
        <dbReference type="Rhea" id="RHEA:15017"/>
        <dbReference type="ChEBI" id="CHEBI:15377"/>
        <dbReference type="ChEBI" id="CHEBI:30879"/>
        <dbReference type="ChEBI" id="CHEBI:43474"/>
        <dbReference type="ChEBI" id="CHEBI:67140"/>
        <dbReference type="EC" id="3.1.3.1"/>
    </reaction>
</comment>
<evidence type="ECO:0000256" key="1">
    <source>
        <dbReference type="ARBA" id="ARBA00004609"/>
    </source>
</evidence>
<dbReference type="GO" id="GO:0004035">
    <property type="term" value="F:alkaline phosphatase activity"/>
    <property type="evidence" value="ECO:0007669"/>
    <property type="project" value="UniProtKB-EC"/>
</dbReference>
<keyword evidence="9 14" id="KW-0460">Magnesium</keyword>
<feature type="binding site" evidence="14">
    <location>
        <position position="346"/>
    </location>
    <ligand>
        <name>Mg(2+)</name>
        <dbReference type="ChEBI" id="CHEBI:18420"/>
    </ligand>
</feature>
<dbReference type="AlphaFoldDB" id="A0AAJ7RIU2"/>
<reference evidence="18" key="1">
    <citation type="submission" date="2025-08" db="UniProtKB">
        <authorList>
            <consortium name="RefSeq"/>
        </authorList>
    </citation>
    <scope>IDENTIFICATION</scope>
</reference>
<dbReference type="Proteomes" id="UP000694920">
    <property type="component" value="Unplaced"/>
</dbReference>
<feature type="binding site" evidence="14">
    <location>
        <position position="469"/>
    </location>
    <ligand>
        <name>Zn(2+)</name>
        <dbReference type="ChEBI" id="CHEBI:29105"/>
        <label>2</label>
    </ligand>
</feature>
<feature type="binding site" evidence="14">
    <location>
        <position position="186"/>
    </location>
    <ligand>
        <name>Mg(2+)</name>
        <dbReference type="ChEBI" id="CHEBI:18420"/>
    </ligand>
</feature>
<keyword evidence="11" id="KW-0325">Glycoprotein</keyword>
<keyword evidence="17" id="KW-1185">Reference proteome</keyword>
<name>A0AAJ7RIU2_CEPCN</name>
<keyword evidence="6 14" id="KW-0479">Metal-binding</keyword>
<feature type="binding site" evidence="14">
    <location>
        <position position="351"/>
    </location>
    <ligand>
        <name>Zn(2+)</name>
        <dbReference type="ChEBI" id="CHEBI:29105"/>
        <label>2</label>
    </ligand>
</feature>
<evidence type="ECO:0000256" key="16">
    <source>
        <dbReference type="RuleBase" id="RU003947"/>
    </source>
</evidence>
<dbReference type="PRINTS" id="PR00113">
    <property type="entry name" value="ALKPHPHTASE"/>
</dbReference>
<feature type="binding site" evidence="14">
    <location>
        <position position="71"/>
    </location>
    <ligand>
        <name>Zn(2+)</name>
        <dbReference type="ChEBI" id="CHEBI:29105"/>
        <label>2</label>
    </ligand>
</feature>
<feature type="active site" description="Phosphoserine intermediate" evidence="13">
    <location>
        <position position="121"/>
    </location>
</feature>
<feature type="binding site" evidence="14">
    <location>
        <position position="355"/>
    </location>
    <ligand>
        <name>Zn(2+)</name>
        <dbReference type="ChEBI" id="CHEBI:29105"/>
        <label>2</label>
    </ligand>
</feature>
<feature type="binding site" evidence="14">
    <location>
        <position position="393"/>
    </location>
    <ligand>
        <name>Zn(2+)</name>
        <dbReference type="ChEBI" id="CHEBI:29105"/>
        <label>2</label>
    </ligand>
</feature>
<dbReference type="PANTHER" id="PTHR11596">
    <property type="entry name" value="ALKALINE PHOSPHATASE"/>
    <property type="match status" value="1"/>
</dbReference>
<evidence type="ECO:0000256" key="6">
    <source>
        <dbReference type="ARBA" id="ARBA00022723"/>
    </source>
</evidence>
<feature type="binding site" evidence="14">
    <location>
        <position position="184"/>
    </location>
    <ligand>
        <name>Mg(2+)</name>
        <dbReference type="ChEBI" id="CHEBI:18420"/>
    </ligand>
</feature>
<organism evidence="17 18">
    <name type="scientific">Cephus cinctus</name>
    <name type="common">Wheat stem sawfly</name>
    <dbReference type="NCBI Taxonomy" id="211228"/>
    <lineage>
        <taxon>Eukaryota</taxon>
        <taxon>Metazoa</taxon>
        <taxon>Ecdysozoa</taxon>
        <taxon>Arthropoda</taxon>
        <taxon>Hexapoda</taxon>
        <taxon>Insecta</taxon>
        <taxon>Pterygota</taxon>
        <taxon>Neoptera</taxon>
        <taxon>Endopterygota</taxon>
        <taxon>Hymenoptera</taxon>
        <taxon>Cephoidea</taxon>
        <taxon>Cephidae</taxon>
        <taxon>Cephus</taxon>
    </lineage>
</organism>
<dbReference type="GO" id="GO:0005886">
    <property type="term" value="C:plasma membrane"/>
    <property type="evidence" value="ECO:0007669"/>
    <property type="project" value="UniProtKB-SubCell"/>
</dbReference>
<evidence type="ECO:0000256" key="15">
    <source>
        <dbReference type="RuleBase" id="RU003946"/>
    </source>
</evidence>
<keyword evidence="12" id="KW-0449">Lipoprotein</keyword>
<dbReference type="Pfam" id="PF00245">
    <property type="entry name" value="Alk_phosphatase"/>
    <property type="match status" value="1"/>
</dbReference>
<keyword evidence="4" id="KW-1003">Cell membrane</keyword>
<evidence type="ECO:0000256" key="5">
    <source>
        <dbReference type="ARBA" id="ARBA00022622"/>
    </source>
</evidence>
<feature type="binding site" evidence="14">
    <location>
        <position position="392"/>
    </location>
    <ligand>
        <name>Zn(2+)</name>
        <dbReference type="ChEBI" id="CHEBI:29105"/>
        <label>2</label>
    </ligand>
</feature>
<dbReference type="GO" id="GO:0046872">
    <property type="term" value="F:metal ion binding"/>
    <property type="evidence" value="ECO:0007669"/>
    <property type="project" value="UniProtKB-KW"/>
</dbReference>
<dbReference type="PROSITE" id="PS00123">
    <property type="entry name" value="ALKALINE_PHOSPHATASE"/>
    <property type="match status" value="1"/>
</dbReference>
<dbReference type="Gene3D" id="3.40.720.10">
    <property type="entry name" value="Alkaline Phosphatase, subunit A"/>
    <property type="match status" value="1"/>
</dbReference>
<feature type="binding site" evidence="14">
    <location>
        <position position="71"/>
    </location>
    <ligand>
        <name>Mg(2+)</name>
        <dbReference type="ChEBI" id="CHEBI:18420"/>
    </ligand>
</feature>
<keyword evidence="5" id="KW-0336">GPI-anchor</keyword>
<dbReference type="RefSeq" id="XP_024941131.1">
    <property type="nucleotide sequence ID" value="XM_025085363.1"/>
</dbReference>
<evidence type="ECO:0000256" key="2">
    <source>
        <dbReference type="ARBA" id="ARBA00005984"/>
    </source>
</evidence>
<gene>
    <name evidence="18" type="primary">LOC112493610</name>
</gene>
<evidence type="ECO:0000256" key="12">
    <source>
        <dbReference type="ARBA" id="ARBA00023288"/>
    </source>
</evidence>
<evidence type="ECO:0000256" key="13">
    <source>
        <dbReference type="PIRSR" id="PIRSR601952-1"/>
    </source>
</evidence>
<accession>A0AAJ7RIU2</accession>
<dbReference type="SMART" id="SM00098">
    <property type="entry name" value="alkPPc"/>
    <property type="match status" value="1"/>
</dbReference>
<evidence type="ECO:0000256" key="4">
    <source>
        <dbReference type="ARBA" id="ARBA00022475"/>
    </source>
</evidence>
<dbReference type="SUPFAM" id="SSF53649">
    <property type="entry name" value="Alkaline phosphatase-like"/>
    <property type="match status" value="1"/>
</dbReference>
<evidence type="ECO:0000256" key="11">
    <source>
        <dbReference type="ARBA" id="ARBA00023180"/>
    </source>
</evidence>
<evidence type="ECO:0000256" key="7">
    <source>
        <dbReference type="ARBA" id="ARBA00022801"/>
    </source>
</evidence>
<dbReference type="PANTHER" id="PTHR11596:SF91">
    <property type="entry name" value="ALKALINE PHOSPHATASE-RELATED"/>
    <property type="match status" value="1"/>
</dbReference>
<evidence type="ECO:0000256" key="9">
    <source>
        <dbReference type="ARBA" id="ARBA00022842"/>
    </source>
</evidence>
<sequence length="513" mass="56747">MRGKVLGGNLLINSSLTRLRTNDKQYLLVSSVTIREKTSYWKQNAQEALKKQLKVSQNKNVAKNIIMFLGDGMSIPTLMAARTYLGQLHGKTGEESKLYWENFPHTGFSKTYCVDRQVPDSACTATAYLCGIKANEGTMGVNAKVTRSVCEGQLDESNHVSSIAAWAQDVGKSAGIVTTTRVTHASPGGTYAHIADRDWESDQKVVKAGYNSTVCKDIATQLITKYPGKDFNVILGGGRREFLPKDTVDDEGTSGKRGDGVDLIELWKQEKADRGKNYKYVWNRKSLQQVIANPENYDYLLGLFEASHCTYHMEGPASTEPTISEMTEAAIKILRKNNKGYFLFIEGGRIDHAHHDTWAHLALDETLELAKAVQTARELTSEDDTLIVVTSDHAHTMSVAGYPLRGNDIFSIAETSDIDFLPYTTLNYANGLGYKKPTNNGTRYDVSDDDMTDIYYRYPSTVPRDSETHGGEDVGIFASGPWSHLFSGTLEQHTIPHFMAYASCIGHGVTACT</sequence>
<dbReference type="GO" id="GO:0098552">
    <property type="term" value="C:side of membrane"/>
    <property type="evidence" value="ECO:0007669"/>
    <property type="project" value="UniProtKB-KW"/>
</dbReference>
<comment type="cofactor">
    <cofactor evidence="14">
        <name>Zn(2+)</name>
        <dbReference type="ChEBI" id="CHEBI:29105"/>
    </cofactor>
    <text evidence="14">Binds 2 Zn(2+) ions.</text>
</comment>
<dbReference type="CDD" id="cd16012">
    <property type="entry name" value="ALP"/>
    <property type="match status" value="1"/>
</dbReference>
<comment type="subcellular location">
    <subcellularLocation>
        <location evidence="1">Cell membrane</location>
        <topology evidence="1">Lipid-anchor</topology>
        <topology evidence="1">GPI-anchor</topology>
    </subcellularLocation>
</comment>
<evidence type="ECO:0000256" key="3">
    <source>
        <dbReference type="ARBA" id="ARBA00012647"/>
    </source>
</evidence>
<comment type="similarity">
    <text evidence="2 15">Belongs to the alkaline phosphatase family.</text>
</comment>
<keyword evidence="10" id="KW-0472">Membrane</keyword>
<dbReference type="KEGG" id="ccin:112493610"/>
<dbReference type="InterPro" id="IPR017850">
    <property type="entry name" value="Alkaline_phosphatase_core_sf"/>
</dbReference>
<protein>
    <recommendedName>
        <fullName evidence="3 16">Alkaline phosphatase</fullName>
        <ecNumber evidence="3 16">3.1.3.1</ecNumber>
    </recommendedName>
</protein>
<evidence type="ECO:0000256" key="10">
    <source>
        <dbReference type="ARBA" id="ARBA00023136"/>
    </source>
</evidence>
<dbReference type="GeneID" id="112493610"/>
<keyword evidence="8 14" id="KW-0862">Zinc</keyword>
<comment type="cofactor">
    <cofactor evidence="14">
        <name>Mg(2+)</name>
        <dbReference type="ChEBI" id="CHEBI:18420"/>
    </cofactor>
    <text evidence="14">Binds 1 Mg(2+) ion.</text>
</comment>
<dbReference type="InterPro" id="IPR001952">
    <property type="entry name" value="Alkaline_phosphatase"/>
</dbReference>
<dbReference type="FunFam" id="3.40.720.10:FF:000008">
    <property type="entry name" value="Alkaline phosphatase"/>
    <property type="match status" value="1"/>
</dbReference>
<dbReference type="InterPro" id="IPR018299">
    <property type="entry name" value="Alkaline_phosphatase_AS"/>
</dbReference>
<evidence type="ECO:0000256" key="14">
    <source>
        <dbReference type="PIRSR" id="PIRSR601952-2"/>
    </source>
</evidence>
<keyword evidence="7 16" id="KW-0378">Hydrolase</keyword>
<evidence type="ECO:0000256" key="8">
    <source>
        <dbReference type="ARBA" id="ARBA00022833"/>
    </source>
</evidence>
<dbReference type="EC" id="3.1.3.1" evidence="3 16"/>